<evidence type="ECO:0000313" key="2">
    <source>
        <dbReference type="EMBL" id="OPJ89699.1"/>
    </source>
</evidence>
<accession>A0A1V4KYY8</accession>
<dbReference type="EMBL" id="LSYS01001150">
    <property type="protein sequence ID" value="OPJ89699.1"/>
    <property type="molecule type" value="Genomic_DNA"/>
</dbReference>
<protein>
    <submittedName>
        <fullName evidence="2">Uncharacterized protein</fullName>
    </submittedName>
</protein>
<dbReference type="Proteomes" id="UP000190648">
    <property type="component" value="Unassembled WGS sequence"/>
</dbReference>
<reference evidence="2 3" key="1">
    <citation type="submission" date="2016-02" db="EMBL/GenBank/DDBJ databases">
        <title>Band-tailed pigeon sequencing and assembly.</title>
        <authorList>
            <person name="Soares A.E."/>
            <person name="Novak B.J."/>
            <person name="Rice E.S."/>
            <person name="O'Connell B."/>
            <person name="Chang D."/>
            <person name="Weber S."/>
            <person name="Shapiro B."/>
        </authorList>
    </citation>
    <scope>NUCLEOTIDE SEQUENCE [LARGE SCALE GENOMIC DNA]</scope>
    <source>
        <strain evidence="2">BTP2013</strain>
        <tissue evidence="2">Blood</tissue>
    </source>
</reference>
<dbReference type="AlphaFoldDB" id="A0A1V4KYY8"/>
<name>A0A1V4KYY8_PATFA</name>
<feature type="region of interest" description="Disordered" evidence="1">
    <location>
        <begin position="1"/>
        <end position="25"/>
    </location>
</feature>
<evidence type="ECO:0000256" key="1">
    <source>
        <dbReference type="SAM" id="MobiDB-lite"/>
    </source>
</evidence>
<keyword evidence="3" id="KW-1185">Reference proteome</keyword>
<proteinExistence type="predicted"/>
<sequence length="106" mass="11231">MLARHDGSGEKGQNNAGTQELGAGGRGVPVARCYCQNGCLGGDVPVCAVVKVVRRHCEAPCKAPRKNVFAKMLEDPVPFLGRPEHLQGHNIPSGGSVLEFRVGQIQ</sequence>
<evidence type="ECO:0000313" key="3">
    <source>
        <dbReference type="Proteomes" id="UP000190648"/>
    </source>
</evidence>
<comment type="caution">
    <text evidence="2">The sequence shown here is derived from an EMBL/GenBank/DDBJ whole genome shotgun (WGS) entry which is preliminary data.</text>
</comment>
<gene>
    <name evidence="2" type="ORF">AV530_003864</name>
</gene>
<organism evidence="2 3">
    <name type="scientific">Patagioenas fasciata monilis</name>
    <dbReference type="NCBI Taxonomy" id="372326"/>
    <lineage>
        <taxon>Eukaryota</taxon>
        <taxon>Metazoa</taxon>
        <taxon>Chordata</taxon>
        <taxon>Craniata</taxon>
        <taxon>Vertebrata</taxon>
        <taxon>Euteleostomi</taxon>
        <taxon>Archelosauria</taxon>
        <taxon>Archosauria</taxon>
        <taxon>Dinosauria</taxon>
        <taxon>Saurischia</taxon>
        <taxon>Theropoda</taxon>
        <taxon>Coelurosauria</taxon>
        <taxon>Aves</taxon>
        <taxon>Neognathae</taxon>
        <taxon>Neoaves</taxon>
        <taxon>Columbimorphae</taxon>
        <taxon>Columbiformes</taxon>
        <taxon>Columbidae</taxon>
        <taxon>Patagioenas</taxon>
    </lineage>
</organism>